<comment type="similarity">
    <text evidence="5">Belongs to the XseA family.</text>
</comment>
<dbReference type="PANTHER" id="PTHR30008">
    <property type="entry name" value="EXODEOXYRIBONUCLEASE 7 LARGE SUBUNIT"/>
    <property type="match status" value="1"/>
</dbReference>
<comment type="catalytic activity">
    <reaction evidence="5">
        <text>Exonucleolytic cleavage in either 5'- to 3'- or 3'- to 5'-direction to yield nucleoside 5'-phosphates.</text>
        <dbReference type="EC" id="3.1.11.6"/>
    </reaction>
</comment>
<comment type="subcellular location">
    <subcellularLocation>
        <location evidence="5">Cytoplasm</location>
    </subcellularLocation>
</comment>
<evidence type="ECO:0000256" key="2">
    <source>
        <dbReference type="ARBA" id="ARBA00022722"/>
    </source>
</evidence>
<evidence type="ECO:0000259" key="6">
    <source>
        <dbReference type="Pfam" id="PF02601"/>
    </source>
</evidence>
<dbReference type="PANTHER" id="PTHR30008:SF0">
    <property type="entry name" value="EXODEOXYRIBONUCLEASE 7 LARGE SUBUNIT"/>
    <property type="match status" value="1"/>
</dbReference>
<sequence length="455" mass="51617">MAIQDISLHELNSMIRETLNDGFPERYWVSAEISEARENYSGHCYLEFAEKDSRSGQIIAKAKGIIWASTFLMLKPYFEEQTGEIFRAGIKVLVQVSIDFHELYGLTLTVHDIDPSYTLGDIARHRAEILRQLSDEGVIDMNKELTWAFPPQRIAVISSRTAAGYGDFTNQLKNNTEGYVFYTVLFQAVMQGNQAESSIIAALEKIYEQADNFDGVVIIRGGGATSELSCFDSYLLAQHIAQFPLPILTGIGHDRDETVIDKVANTRVKTPTAAAEWLISQTQKADEQRIYLRDTIAFLLQQRILKEEKLLSTVTQGIPRLLDQQVQAEKNRIQKIQQAVIQKSSEQLFKERIHINNLSVLLPRIIEKSLPQERSKLSRLELFLRQAISYKIKTEKQHLDILGKTIDLTSPEHILKQGYSLTLKSGKVIRSILELHPGDKITTLFKDGEKESIII</sequence>
<keyword evidence="4 5" id="KW-0269">Exonuclease</keyword>
<dbReference type="GO" id="GO:0009318">
    <property type="term" value="C:exodeoxyribonuclease VII complex"/>
    <property type="evidence" value="ECO:0007669"/>
    <property type="project" value="UniProtKB-UniRule"/>
</dbReference>
<protein>
    <recommendedName>
        <fullName evidence="5">Exodeoxyribonuclease 7 large subunit</fullName>
        <ecNumber evidence="5">3.1.11.6</ecNumber>
    </recommendedName>
</protein>
<dbReference type="RefSeq" id="WP_009318021.1">
    <property type="nucleotide sequence ID" value="NZ_AP028032.1"/>
</dbReference>
<dbReference type="NCBIfam" id="TIGR00237">
    <property type="entry name" value="xseA"/>
    <property type="match status" value="1"/>
</dbReference>
<dbReference type="AlphaFoldDB" id="A0A316R8A9"/>
<name>A0A316R8A9_9BACT</name>
<evidence type="ECO:0000313" key="8">
    <source>
        <dbReference type="EMBL" id="HBJ09400.1"/>
    </source>
</evidence>
<dbReference type="InterPro" id="IPR020579">
    <property type="entry name" value="Exonuc_VII_lsu_C"/>
</dbReference>
<dbReference type="EC" id="3.1.11.6" evidence="5"/>
<evidence type="ECO:0000256" key="3">
    <source>
        <dbReference type="ARBA" id="ARBA00022801"/>
    </source>
</evidence>
<dbReference type="EMBL" id="DNWC01000138">
    <property type="protein sequence ID" value="HBJ09400.1"/>
    <property type="molecule type" value="Genomic_DNA"/>
</dbReference>
<dbReference type="Pfam" id="PF02601">
    <property type="entry name" value="Exonuc_VII_L"/>
    <property type="match status" value="1"/>
</dbReference>
<dbReference type="GeneID" id="92928688"/>
<dbReference type="InterPro" id="IPR003753">
    <property type="entry name" value="Exonuc_VII_L"/>
</dbReference>
<dbReference type="GO" id="GO:0006308">
    <property type="term" value="P:DNA catabolic process"/>
    <property type="evidence" value="ECO:0007669"/>
    <property type="project" value="UniProtKB-UniRule"/>
</dbReference>
<evidence type="ECO:0000256" key="4">
    <source>
        <dbReference type="ARBA" id="ARBA00022839"/>
    </source>
</evidence>
<keyword evidence="3 5" id="KW-0378">Hydrolase</keyword>
<comment type="caution">
    <text evidence="8">The sequence shown here is derived from an EMBL/GenBank/DDBJ whole genome shotgun (WGS) entry which is preliminary data.</text>
</comment>
<feature type="domain" description="Exonuclease VII large subunit C-terminal" evidence="6">
    <location>
        <begin position="139"/>
        <end position="451"/>
    </location>
</feature>
<organism evidence="8 9">
    <name type="scientific">Coprobacter fastidiosus</name>
    <dbReference type="NCBI Taxonomy" id="1099853"/>
    <lineage>
        <taxon>Bacteria</taxon>
        <taxon>Pseudomonadati</taxon>
        <taxon>Bacteroidota</taxon>
        <taxon>Bacteroidia</taxon>
        <taxon>Bacteroidales</taxon>
        <taxon>Barnesiellaceae</taxon>
        <taxon>Coprobacter</taxon>
    </lineage>
</organism>
<keyword evidence="2 5" id="KW-0540">Nuclease</keyword>
<reference evidence="8 9" key="1">
    <citation type="journal article" date="2018" name="Nat. Biotechnol.">
        <title>A standardized bacterial taxonomy based on genome phylogeny substantially revises the tree of life.</title>
        <authorList>
            <person name="Parks D.H."/>
            <person name="Chuvochina M."/>
            <person name="Waite D.W."/>
            <person name="Rinke C."/>
            <person name="Skarshewski A."/>
            <person name="Chaumeil P.A."/>
            <person name="Hugenholtz P."/>
        </authorList>
    </citation>
    <scope>NUCLEOTIDE SEQUENCE [LARGE SCALE GENOMIC DNA]</scope>
    <source>
        <strain evidence="8">UBA11482</strain>
    </source>
</reference>
<dbReference type="CDD" id="cd04489">
    <property type="entry name" value="ExoVII_LU_OBF"/>
    <property type="match status" value="1"/>
</dbReference>
<dbReference type="GO" id="GO:0008855">
    <property type="term" value="F:exodeoxyribonuclease VII activity"/>
    <property type="evidence" value="ECO:0007669"/>
    <property type="project" value="UniProtKB-UniRule"/>
</dbReference>
<accession>A0A316R8A9</accession>
<dbReference type="GO" id="GO:0005737">
    <property type="term" value="C:cytoplasm"/>
    <property type="evidence" value="ECO:0007669"/>
    <property type="project" value="UniProtKB-SubCell"/>
</dbReference>
<feature type="domain" description="OB-fold nucleic acid binding" evidence="7">
    <location>
        <begin position="7"/>
        <end position="114"/>
    </location>
</feature>
<dbReference type="GO" id="GO:0003676">
    <property type="term" value="F:nucleic acid binding"/>
    <property type="evidence" value="ECO:0007669"/>
    <property type="project" value="InterPro"/>
</dbReference>
<evidence type="ECO:0000256" key="5">
    <source>
        <dbReference type="RuleBase" id="RU004355"/>
    </source>
</evidence>
<proteinExistence type="inferred from homology"/>
<dbReference type="Proteomes" id="UP000262954">
    <property type="component" value="Unassembled WGS sequence"/>
</dbReference>
<dbReference type="Pfam" id="PF13742">
    <property type="entry name" value="tRNA_anti_2"/>
    <property type="match status" value="1"/>
</dbReference>
<gene>
    <name evidence="8" type="ORF">DDY73_10405</name>
</gene>
<evidence type="ECO:0000256" key="1">
    <source>
        <dbReference type="ARBA" id="ARBA00022490"/>
    </source>
</evidence>
<evidence type="ECO:0000259" key="7">
    <source>
        <dbReference type="Pfam" id="PF13742"/>
    </source>
</evidence>
<keyword evidence="1" id="KW-0963">Cytoplasm</keyword>
<dbReference type="InterPro" id="IPR025824">
    <property type="entry name" value="OB-fold_nuc-bd_dom"/>
</dbReference>
<evidence type="ECO:0000313" key="9">
    <source>
        <dbReference type="Proteomes" id="UP000262954"/>
    </source>
</evidence>